<gene>
    <name evidence="2" type="ORF">B8W72_02180</name>
</gene>
<evidence type="ECO:0000256" key="1">
    <source>
        <dbReference type="SAM" id="Phobius"/>
    </source>
</evidence>
<accession>A0A1Y3LNK5</accession>
<dbReference type="EMBL" id="NFSB01000048">
    <property type="protein sequence ID" value="OUM38231.1"/>
    <property type="molecule type" value="Genomic_DNA"/>
</dbReference>
<name>A0A1Y3LNK5_PSEPU</name>
<evidence type="ECO:0000313" key="3">
    <source>
        <dbReference type="Proteomes" id="UP000196082"/>
    </source>
</evidence>
<proteinExistence type="predicted"/>
<protein>
    <submittedName>
        <fullName evidence="2">Uncharacterized protein</fullName>
    </submittedName>
</protein>
<evidence type="ECO:0000313" key="2">
    <source>
        <dbReference type="EMBL" id="OUM38231.1"/>
    </source>
</evidence>
<comment type="caution">
    <text evidence="2">The sequence shown here is derived from an EMBL/GenBank/DDBJ whole genome shotgun (WGS) entry which is preliminary data.</text>
</comment>
<sequence length="73" mass="7866">MASHLLVGSTFLYENASPKPEIAALVLAALAPLLGLLVLWSRVPLKVSPVGHRGYWFYPAHLAVSSELQVIAD</sequence>
<keyword evidence="1" id="KW-1133">Transmembrane helix</keyword>
<keyword evidence="1" id="KW-0812">Transmembrane</keyword>
<keyword evidence="1" id="KW-0472">Membrane</keyword>
<feature type="transmembrane region" description="Helical" evidence="1">
    <location>
        <begin position="22"/>
        <end position="40"/>
    </location>
</feature>
<reference evidence="2 3" key="1">
    <citation type="submission" date="2017-05" db="EMBL/GenBank/DDBJ databases">
        <title>Whole genome sequence of Pseudomonas putida isolate 1312 commercialized as a biostimulant.</title>
        <authorList>
            <person name="Crovadore J."/>
            <person name="Blanc P."/>
            <person name="Chablais R."/>
            <person name="Cochard B."/>
            <person name="Grizard D."/>
            <person name="Lefort F."/>
        </authorList>
    </citation>
    <scope>NUCLEOTIDE SEQUENCE [LARGE SCALE GENOMIC DNA]</scope>
    <source>
        <strain evidence="2 3">1312</strain>
    </source>
</reference>
<dbReference type="AlphaFoldDB" id="A0A1Y3LNK5"/>
<dbReference type="Proteomes" id="UP000196082">
    <property type="component" value="Unassembled WGS sequence"/>
</dbReference>
<organism evidence="2 3">
    <name type="scientific">Pseudomonas putida</name>
    <name type="common">Arthrobacter siderocapsulatus</name>
    <dbReference type="NCBI Taxonomy" id="303"/>
    <lineage>
        <taxon>Bacteria</taxon>
        <taxon>Pseudomonadati</taxon>
        <taxon>Pseudomonadota</taxon>
        <taxon>Gammaproteobacteria</taxon>
        <taxon>Pseudomonadales</taxon>
        <taxon>Pseudomonadaceae</taxon>
        <taxon>Pseudomonas</taxon>
    </lineage>
</organism>